<organism evidence="8 9">
    <name type="scientific">Pandoraea aquatica</name>
    <dbReference type="NCBI Taxonomy" id="2508290"/>
    <lineage>
        <taxon>Bacteria</taxon>
        <taxon>Pseudomonadati</taxon>
        <taxon>Pseudomonadota</taxon>
        <taxon>Betaproteobacteria</taxon>
        <taxon>Burkholderiales</taxon>
        <taxon>Burkholderiaceae</taxon>
        <taxon>Pandoraea</taxon>
    </lineage>
</organism>
<feature type="transmembrane region" description="Helical" evidence="6">
    <location>
        <begin position="384"/>
        <end position="417"/>
    </location>
</feature>
<dbReference type="Proteomes" id="UP000366819">
    <property type="component" value="Unassembled WGS sequence"/>
</dbReference>
<feature type="transmembrane region" description="Helical" evidence="6">
    <location>
        <begin position="348"/>
        <end position="372"/>
    </location>
</feature>
<keyword evidence="5 6" id="KW-0472">Membrane</keyword>
<evidence type="ECO:0000256" key="4">
    <source>
        <dbReference type="ARBA" id="ARBA00022989"/>
    </source>
</evidence>
<feature type="transmembrane region" description="Helical" evidence="6">
    <location>
        <begin position="53"/>
        <end position="80"/>
    </location>
</feature>
<dbReference type="NCBIfam" id="TIGR00785">
    <property type="entry name" value="dass"/>
    <property type="match status" value="1"/>
</dbReference>
<sequence length="462" mass="48951">MNELAATVGNTTRQWAMSARDAWVLLANALLMVVLIALLPFDDKTNRGLALTVFIAVLWLSEAVHLTATALMVPVLAVLLGILEVPAALTSFAHPIVFLFFGGFALATAMRIQGIDRFLANRLLTLAGGRMNRAAIMLFLTTAMLSMWVNNTSTTAMMLPLAMGILSQLDASRDRSTFTFLLLGIAYSANIGGLGTVVGSVPNAMVASHLGIDFLTWAKFGVPLVAVLLPLMIATTYLVLRPRLDQKVDLATEPMKWTGQRIAAVGIFGFTVLTWIFSQQISAWLGGVKQLDTLIALLAAILIATTGVASWKQIQAHTDWGVLLLFGGGLTLSVVLRDSGASVVMAKGVSSVFATSPTLVVLLITATFIVFLTELTSNTASAAILVPIFAAISVSLGFPEALLTMVIGIGASCAFMLPVATPPNAIVFGTGSVPQRAMVSAGFVINIVCVLVITGFAWTLWR</sequence>
<keyword evidence="3 6" id="KW-0812">Transmembrane</keyword>
<feature type="transmembrane region" description="Helical" evidence="6">
    <location>
        <begin position="437"/>
        <end position="461"/>
    </location>
</feature>
<feature type="transmembrane region" description="Helical" evidence="6">
    <location>
        <begin position="92"/>
        <end position="110"/>
    </location>
</feature>
<evidence type="ECO:0000256" key="2">
    <source>
        <dbReference type="ARBA" id="ARBA00022448"/>
    </source>
</evidence>
<comment type="subcellular location">
    <subcellularLocation>
        <location evidence="1">Membrane</location>
        <topology evidence="1">Multi-pass membrane protein</topology>
    </subcellularLocation>
</comment>
<feature type="transmembrane region" description="Helical" evidence="6">
    <location>
        <begin position="318"/>
        <end position="336"/>
    </location>
</feature>
<accession>A0A5E4XDB7</accession>
<evidence type="ECO:0000313" key="9">
    <source>
        <dbReference type="Proteomes" id="UP000366819"/>
    </source>
</evidence>
<feature type="transmembrane region" description="Helical" evidence="6">
    <location>
        <begin position="220"/>
        <end position="240"/>
    </location>
</feature>
<feature type="transmembrane region" description="Helical" evidence="6">
    <location>
        <begin position="131"/>
        <end position="149"/>
    </location>
</feature>
<protein>
    <submittedName>
        <fullName evidence="8">Anion transporter</fullName>
    </submittedName>
</protein>
<dbReference type="PANTHER" id="PTHR10283">
    <property type="entry name" value="SOLUTE CARRIER FAMILY 13 MEMBER"/>
    <property type="match status" value="1"/>
</dbReference>
<feature type="transmembrane region" description="Helical" evidence="6">
    <location>
        <begin position="293"/>
        <end position="311"/>
    </location>
</feature>
<proteinExistence type="predicted"/>
<dbReference type="InterPro" id="IPR031312">
    <property type="entry name" value="Na/sul_symport_CS"/>
</dbReference>
<dbReference type="InterPro" id="IPR001898">
    <property type="entry name" value="SLC13A/DASS"/>
</dbReference>
<dbReference type="Pfam" id="PF03600">
    <property type="entry name" value="CitMHS"/>
    <property type="match status" value="1"/>
</dbReference>
<evidence type="ECO:0000259" key="7">
    <source>
        <dbReference type="Pfam" id="PF03600"/>
    </source>
</evidence>
<evidence type="ECO:0000313" key="8">
    <source>
        <dbReference type="EMBL" id="VVE34287.1"/>
    </source>
</evidence>
<feature type="transmembrane region" description="Helical" evidence="6">
    <location>
        <begin position="261"/>
        <end position="281"/>
    </location>
</feature>
<reference evidence="8 9" key="1">
    <citation type="submission" date="2019-08" db="EMBL/GenBank/DDBJ databases">
        <authorList>
            <person name="Peeters C."/>
        </authorList>
    </citation>
    <scope>NUCLEOTIDE SEQUENCE [LARGE SCALE GENOMIC DNA]</scope>
    <source>
        <strain evidence="8 9">LMG 31011</strain>
    </source>
</reference>
<evidence type="ECO:0000256" key="1">
    <source>
        <dbReference type="ARBA" id="ARBA00004141"/>
    </source>
</evidence>
<evidence type="ECO:0000256" key="5">
    <source>
        <dbReference type="ARBA" id="ARBA00023136"/>
    </source>
</evidence>
<feature type="transmembrane region" description="Helical" evidence="6">
    <location>
        <begin position="22"/>
        <end position="41"/>
    </location>
</feature>
<dbReference type="PROSITE" id="PS01271">
    <property type="entry name" value="NA_SULFATE"/>
    <property type="match status" value="1"/>
</dbReference>
<dbReference type="GO" id="GO:0005886">
    <property type="term" value="C:plasma membrane"/>
    <property type="evidence" value="ECO:0007669"/>
    <property type="project" value="TreeGrafter"/>
</dbReference>
<dbReference type="InterPro" id="IPR004680">
    <property type="entry name" value="Cit_transptr-like_dom"/>
</dbReference>
<feature type="domain" description="Citrate transporter-like" evidence="7">
    <location>
        <begin position="57"/>
        <end position="397"/>
    </location>
</feature>
<evidence type="ECO:0000256" key="6">
    <source>
        <dbReference type="SAM" id="Phobius"/>
    </source>
</evidence>
<name>A0A5E4XDB7_9BURK</name>
<keyword evidence="4 6" id="KW-1133">Transmembrane helix</keyword>
<dbReference type="CDD" id="cd01115">
    <property type="entry name" value="SLC13_permease"/>
    <property type="match status" value="1"/>
</dbReference>
<evidence type="ECO:0000256" key="3">
    <source>
        <dbReference type="ARBA" id="ARBA00022692"/>
    </source>
</evidence>
<keyword evidence="9" id="KW-1185">Reference proteome</keyword>
<dbReference type="PANTHER" id="PTHR10283:SF82">
    <property type="entry name" value="SOLUTE CARRIER FAMILY 13 MEMBER 2"/>
    <property type="match status" value="1"/>
</dbReference>
<dbReference type="RefSeq" id="WP_150577249.1">
    <property type="nucleotide sequence ID" value="NZ_CABPSN010000005.1"/>
</dbReference>
<dbReference type="EMBL" id="CABPSN010000005">
    <property type="protein sequence ID" value="VVE34287.1"/>
    <property type="molecule type" value="Genomic_DNA"/>
</dbReference>
<dbReference type="GO" id="GO:0015141">
    <property type="term" value="F:succinate transmembrane transporter activity"/>
    <property type="evidence" value="ECO:0007669"/>
    <property type="project" value="UniProtKB-ARBA"/>
</dbReference>
<feature type="transmembrane region" description="Helical" evidence="6">
    <location>
        <begin position="178"/>
        <end position="200"/>
    </location>
</feature>
<gene>
    <name evidence="8" type="ORF">PAQ31011_03833</name>
</gene>
<keyword evidence="2" id="KW-0813">Transport</keyword>
<dbReference type="OrthoDB" id="9766267at2"/>
<dbReference type="AlphaFoldDB" id="A0A5E4XDB7"/>